<dbReference type="AlphaFoldDB" id="A0A974NT90"/>
<dbReference type="Proteomes" id="UP000595894">
    <property type="component" value="Chromosome"/>
</dbReference>
<name>A0A974NT90_9SPHN</name>
<proteinExistence type="predicted"/>
<reference evidence="2" key="1">
    <citation type="submission" date="2020-09" db="EMBL/GenBank/DDBJ databases">
        <title>Sphingomonas sp., a new species isolated from pork steak.</title>
        <authorList>
            <person name="Heidler von Heilborn D."/>
        </authorList>
    </citation>
    <scope>NUCLEOTIDE SEQUENCE [LARGE SCALE GENOMIC DNA]</scope>
</reference>
<gene>
    <name evidence="1" type="ORF">H5J25_14070</name>
</gene>
<evidence type="ECO:0000313" key="1">
    <source>
        <dbReference type="EMBL" id="QQV76565.1"/>
    </source>
</evidence>
<dbReference type="RefSeq" id="WP_202092009.1">
    <property type="nucleotide sequence ID" value="NZ_CP061035.1"/>
</dbReference>
<accession>A0A974NT90</accession>
<keyword evidence="2" id="KW-1185">Reference proteome</keyword>
<sequence>MLRPADIIAELERGYCEDGRSPSQADIHRWTAGARDDETQLYDDIGAELARGYHERRYSFDFCDRVVNDLYGTMIEKQFNDPQPSWPKLFWSVYEAFDAGEFHRKPDKSDDPVAEFTDPEIADIVQSLTRCAEGL</sequence>
<dbReference type="EMBL" id="CP061035">
    <property type="protein sequence ID" value="QQV76565.1"/>
    <property type="molecule type" value="Genomic_DNA"/>
</dbReference>
<protein>
    <submittedName>
        <fullName evidence="1">Uncharacterized protein</fullName>
    </submittedName>
</protein>
<organism evidence="1 2">
    <name type="scientific">Sphingomonas aliaeris</name>
    <dbReference type="NCBI Taxonomy" id="2759526"/>
    <lineage>
        <taxon>Bacteria</taxon>
        <taxon>Pseudomonadati</taxon>
        <taxon>Pseudomonadota</taxon>
        <taxon>Alphaproteobacteria</taxon>
        <taxon>Sphingomonadales</taxon>
        <taxon>Sphingomonadaceae</taxon>
        <taxon>Sphingomonas</taxon>
    </lineage>
</organism>
<dbReference type="KEGG" id="sari:H5J25_14070"/>
<evidence type="ECO:0000313" key="2">
    <source>
        <dbReference type="Proteomes" id="UP000595894"/>
    </source>
</evidence>